<evidence type="ECO:0000256" key="3">
    <source>
        <dbReference type="ARBA" id="ARBA00022475"/>
    </source>
</evidence>
<gene>
    <name evidence="15" type="primary">LOC106468643</name>
</gene>
<dbReference type="InterPro" id="IPR017452">
    <property type="entry name" value="GPCR_Rhodpsn_7TM"/>
</dbReference>
<dbReference type="PANTHER" id="PTHR11866:SF16">
    <property type="entry name" value="PROSTAGLANDIN E2 RECEPTOR EP4 SUBTYPE-LIKE PROTEIN"/>
    <property type="match status" value="1"/>
</dbReference>
<accession>A0ABM1BLP7</accession>
<keyword evidence="5 12" id="KW-1133">Transmembrane helix</keyword>
<evidence type="ECO:0000256" key="1">
    <source>
        <dbReference type="ARBA" id="ARBA00004651"/>
    </source>
</evidence>
<feature type="domain" description="G-protein coupled receptors family 1 profile" evidence="13">
    <location>
        <begin position="1"/>
        <end position="181"/>
    </location>
</feature>
<evidence type="ECO:0000256" key="9">
    <source>
        <dbReference type="ARBA" id="ARBA00023180"/>
    </source>
</evidence>
<dbReference type="Pfam" id="PF00001">
    <property type="entry name" value="7tm_1"/>
    <property type="match status" value="1"/>
</dbReference>
<organism evidence="14 15">
    <name type="scientific">Limulus polyphemus</name>
    <name type="common">Atlantic horseshoe crab</name>
    <dbReference type="NCBI Taxonomy" id="6850"/>
    <lineage>
        <taxon>Eukaryota</taxon>
        <taxon>Metazoa</taxon>
        <taxon>Ecdysozoa</taxon>
        <taxon>Arthropoda</taxon>
        <taxon>Chelicerata</taxon>
        <taxon>Merostomata</taxon>
        <taxon>Xiphosura</taxon>
        <taxon>Limulidae</taxon>
        <taxon>Limulus</taxon>
    </lineage>
</organism>
<evidence type="ECO:0000256" key="12">
    <source>
        <dbReference type="SAM" id="Phobius"/>
    </source>
</evidence>
<feature type="compositionally biased region" description="Basic and acidic residues" evidence="11">
    <location>
        <begin position="447"/>
        <end position="462"/>
    </location>
</feature>
<keyword evidence="8" id="KW-0675">Receptor</keyword>
<dbReference type="InterPro" id="IPR008365">
    <property type="entry name" value="Prostanoid_rcpt"/>
</dbReference>
<comment type="subcellular location">
    <subcellularLocation>
        <location evidence="1">Cell membrane</location>
        <topology evidence="1">Multi-pass membrane protein</topology>
    </subcellularLocation>
</comment>
<keyword evidence="10" id="KW-0807">Transducer</keyword>
<sequence>MLALIFQHVTYTRIKQAIFSLWIVVLLLVCLPFLGFGVYYDSDASDKRFMCIRYRFATKSKDKVYAYLMFVFGLLLCLVIVYCNLAVVRVLCRMGKKCMARMGRTTIRKDSRELSYNHTTPEEISFAKFMVVLCVFFVVCWVPQLITIPLAQINPIIQDRKFFRLADIGIALNFTLDPIVYVLSRKPHRKGLRTLLKPLCKFCWPQSDRSSSEVSAAPYKPIFESCTPGPQQDLPGTESEQQIGQGLNSHDVLPQNSQSSSIQHFHCQCSASSDEGMDVNVTRCRSGLQDHIILEIRIRATSWGSATPSVYFHKNKCPIHSWETDTEKGVHTKEGATPISSSFPRAFDFCHAENEKVSDGPGEILVPYISIENSPLHRCGTHGKASLGIAEKILVPDICTENNSTHKCSPHGNVSLGGDHLSACSPQGIFSDVRLKVVENTWPSHENQNERTTADRCSHPHEGGLPVPSLPLPPPPRGRSYSTGMRPYRRNLELYTLSRPAEV</sequence>
<proteinExistence type="inferred from homology"/>
<keyword evidence="3" id="KW-1003">Cell membrane</keyword>
<feature type="transmembrane region" description="Helical" evidence="12">
    <location>
        <begin position="129"/>
        <end position="150"/>
    </location>
</feature>
<evidence type="ECO:0000256" key="8">
    <source>
        <dbReference type="ARBA" id="ARBA00023170"/>
    </source>
</evidence>
<dbReference type="SUPFAM" id="SSF81321">
    <property type="entry name" value="Family A G protein-coupled receptor-like"/>
    <property type="match status" value="1"/>
</dbReference>
<reference evidence="15" key="1">
    <citation type="submission" date="2025-08" db="UniProtKB">
        <authorList>
            <consortium name="RefSeq"/>
        </authorList>
    </citation>
    <scope>IDENTIFICATION</scope>
    <source>
        <tissue evidence="15">Muscle</tissue>
    </source>
</reference>
<feature type="region of interest" description="Disordered" evidence="11">
    <location>
        <begin position="443"/>
        <end position="484"/>
    </location>
</feature>
<keyword evidence="9" id="KW-0325">Glycoprotein</keyword>
<dbReference type="GeneID" id="106468643"/>
<feature type="compositionally biased region" description="Pro residues" evidence="11">
    <location>
        <begin position="468"/>
        <end position="477"/>
    </location>
</feature>
<dbReference type="Gene3D" id="1.20.1070.10">
    <property type="entry name" value="Rhodopsin 7-helix transmembrane proteins"/>
    <property type="match status" value="1"/>
</dbReference>
<feature type="transmembrane region" description="Helical" evidence="12">
    <location>
        <begin position="64"/>
        <end position="92"/>
    </location>
</feature>
<keyword evidence="7 12" id="KW-0472">Membrane</keyword>
<evidence type="ECO:0000313" key="14">
    <source>
        <dbReference type="Proteomes" id="UP000694941"/>
    </source>
</evidence>
<name>A0ABM1BLP7_LIMPO</name>
<dbReference type="Proteomes" id="UP000694941">
    <property type="component" value="Unplaced"/>
</dbReference>
<evidence type="ECO:0000256" key="10">
    <source>
        <dbReference type="ARBA" id="ARBA00023224"/>
    </source>
</evidence>
<feature type="transmembrane region" description="Helical" evidence="12">
    <location>
        <begin position="21"/>
        <end position="40"/>
    </location>
</feature>
<dbReference type="PANTHER" id="PTHR11866">
    <property type="entry name" value="G-PROTEIN COUPLED RECEPTOR FAMILY 1 MEMBER"/>
    <property type="match status" value="1"/>
</dbReference>
<evidence type="ECO:0000313" key="15">
    <source>
        <dbReference type="RefSeq" id="XP_013784529.1"/>
    </source>
</evidence>
<evidence type="ECO:0000259" key="13">
    <source>
        <dbReference type="PROSITE" id="PS50262"/>
    </source>
</evidence>
<evidence type="ECO:0000256" key="4">
    <source>
        <dbReference type="ARBA" id="ARBA00022692"/>
    </source>
</evidence>
<dbReference type="RefSeq" id="XP_013784529.1">
    <property type="nucleotide sequence ID" value="XM_013929075.2"/>
</dbReference>
<evidence type="ECO:0000256" key="2">
    <source>
        <dbReference type="ARBA" id="ARBA00010663"/>
    </source>
</evidence>
<dbReference type="PROSITE" id="PS50262">
    <property type="entry name" value="G_PROTEIN_RECEP_F1_2"/>
    <property type="match status" value="1"/>
</dbReference>
<evidence type="ECO:0000256" key="5">
    <source>
        <dbReference type="ARBA" id="ARBA00022989"/>
    </source>
</evidence>
<evidence type="ECO:0000256" key="7">
    <source>
        <dbReference type="ARBA" id="ARBA00023136"/>
    </source>
</evidence>
<evidence type="ECO:0000256" key="11">
    <source>
        <dbReference type="SAM" id="MobiDB-lite"/>
    </source>
</evidence>
<protein>
    <submittedName>
        <fullName evidence="15">Uncharacterized protein LOC106468643</fullName>
    </submittedName>
</protein>
<keyword evidence="6" id="KW-0297">G-protein coupled receptor</keyword>
<keyword evidence="4 12" id="KW-0812">Transmembrane</keyword>
<keyword evidence="14" id="KW-1185">Reference proteome</keyword>
<comment type="similarity">
    <text evidence="2">Belongs to the G-protein coupled receptor 1 family.</text>
</comment>
<evidence type="ECO:0000256" key="6">
    <source>
        <dbReference type="ARBA" id="ARBA00023040"/>
    </source>
</evidence>
<dbReference type="InterPro" id="IPR000276">
    <property type="entry name" value="GPCR_Rhodpsn"/>
</dbReference>